<sequence>MKYYIIEPEVAGEIGENTVYDNYDAIVNEKENPIISHLHFVFDGWLGDELLEVTPCFLVSERLKKEIELKGFSGCKFEDIEISYSDEFLELYPNRNIPVFYRLIPQKSLFIEDEGFFSQDMDDVMMSQKSYLVISENVKKLLNSMKFDENAAYTLLEMR</sequence>
<protein>
    <submittedName>
        <fullName evidence="1">Uncharacterized protein</fullName>
    </submittedName>
</protein>
<dbReference type="Proteomes" id="UP000429958">
    <property type="component" value="Unassembled WGS sequence"/>
</dbReference>
<dbReference type="AlphaFoldDB" id="A0A7X2TEM3"/>
<name>A0A7X2TEM3_9CLOT</name>
<proteinExistence type="predicted"/>
<evidence type="ECO:0000313" key="1">
    <source>
        <dbReference type="EMBL" id="MSS38725.1"/>
    </source>
</evidence>
<evidence type="ECO:0000313" key="2">
    <source>
        <dbReference type="Proteomes" id="UP000429958"/>
    </source>
</evidence>
<dbReference type="RefSeq" id="WP_154474087.1">
    <property type="nucleotide sequence ID" value="NZ_VUMD01000044.1"/>
</dbReference>
<keyword evidence="2" id="KW-1185">Reference proteome</keyword>
<organism evidence="1 2">
    <name type="scientific">Clostridium porci</name>
    <dbReference type="NCBI Taxonomy" id="2605778"/>
    <lineage>
        <taxon>Bacteria</taxon>
        <taxon>Bacillati</taxon>
        <taxon>Bacillota</taxon>
        <taxon>Clostridia</taxon>
        <taxon>Eubacteriales</taxon>
        <taxon>Clostridiaceae</taxon>
        <taxon>Clostridium</taxon>
    </lineage>
</organism>
<dbReference type="EMBL" id="VUMD01000044">
    <property type="protein sequence ID" value="MSS38725.1"/>
    <property type="molecule type" value="Genomic_DNA"/>
</dbReference>
<gene>
    <name evidence="1" type="ORF">FYJ39_20060</name>
</gene>
<accession>A0A7X2TEM3</accession>
<comment type="caution">
    <text evidence="1">The sequence shown here is derived from an EMBL/GenBank/DDBJ whole genome shotgun (WGS) entry which is preliminary data.</text>
</comment>
<reference evidence="1 2" key="1">
    <citation type="submission" date="2019-08" db="EMBL/GenBank/DDBJ databases">
        <title>In-depth cultivation of the pig gut microbiome towards novel bacterial diversity and tailored functional studies.</title>
        <authorList>
            <person name="Wylensek D."/>
            <person name="Hitch T.C.A."/>
            <person name="Clavel T."/>
        </authorList>
    </citation>
    <scope>NUCLEOTIDE SEQUENCE [LARGE SCALE GENOMIC DNA]</scope>
    <source>
        <strain evidence="1 2">WCA-389-WT-23D1</strain>
    </source>
</reference>